<sequence>MHATPKRAPLMFPQSVTLRSESPRKVSQQVTIENLSDEVLLNIFRYYLHASPRFWLRLVHMCSKWRRIVFASQRALRLRLFFTYGTPAPRLKAVEHWPALPIVVHYGGSLALDPPAPEDEDNIMATLKQSDRVGSINLTITSSILEKLSAIERPFSQLEDLVLLSGDGVQRTLPSAFRWAPRLRRLHSTRVAFPSFLHLLHSSKNLVDLRLHEVINPRHCSPEALTNALSGTPQLRTLSLHLLTTTNYISLDLAPPPPPGGRIVLPVLARLNFRGVAKYLECIVATIDAPRLVDIKVTLSNAFVFNASKLSNFIDRIEIQKSNLRADIISSASAISMTITQPGAPTRLELRVSCDPFARQLFYMADICNDLSAFLLSVEYLRISATQPPRSLDWGEWARLIYPFRGAKWVHVAGNHSTSVVRALKPSHRLLPAIDRLYIAQPGPRHAPLREAVVSFMVSCRLSGHSMAVEYEQPHHISELRRTGLFPQQAPIEILSDDVLLNIFQHHLHASPRCWPKLARVCRSWRQIIFTSPLGLRLRLYCTYRTPVLKHLDCWPPFPLVVDCVGSPMHRPPTPEDEDNVMAALEQSDRVCSIGLAVSNSLLKKLSTISEPFLELEELVLLSGSNVQLTLPSTFWWGHRLRTLRSTRIAIPSLPLLLSPSQDLVDLQLHEVPRVGYVSPEAFANALCGMTRLETLSLHFLSFPPRRNYFSLPPPPGDRVVLPALTCFKYRGISKFLDSLVARIDAPHLGNIDITFFNQPTLDASQLGLFVDRIEARSSSLRCRRPGHQDDWTIRCVG</sequence>
<dbReference type="CDD" id="cd09917">
    <property type="entry name" value="F-box_SF"/>
    <property type="match status" value="1"/>
</dbReference>
<proteinExistence type="predicted"/>
<accession>A0AAD4Q9P9</accession>
<dbReference type="InterPro" id="IPR036047">
    <property type="entry name" value="F-box-like_dom_sf"/>
</dbReference>
<evidence type="ECO:0000313" key="1">
    <source>
        <dbReference type="EMBL" id="KAH8994824.1"/>
    </source>
</evidence>
<comment type="caution">
    <text evidence="1">The sequence shown here is derived from an EMBL/GenBank/DDBJ whole genome shotgun (WGS) entry which is preliminary data.</text>
</comment>
<keyword evidence="2" id="KW-1185">Reference proteome</keyword>
<dbReference type="Proteomes" id="UP001201163">
    <property type="component" value="Unassembled WGS sequence"/>
</dbReference>
<evidence type="ECO:0000313" key="2">
    <source>
        <dbReference type="Proteomes" id="UP001201163"/>
    </source>
</evidence>
<dbReference type="AlphaFoldDB" id="A0AAD4Q9P9"/>
<gene>
    <name evidence="1" type="ORF">EDB92DRAFT_228176</name>
</gene>
<dbReference type="EMBL" id="JAKELL010000013">
    <property type="protein sequence ID" value="KAH8994824.1"/>
    <property type="molecule type" value="Genomic_DNA"/>
</dbReference>
<organism evidence="1 2">
    <name type="scientific">Lactarius akahatsu</name>
    <dbReference type="NCBI Taxonomy" id="416441"/>
    <lineage>
        <taxon>Eukaryota</taxon>
        <taxon>Fungi</taxon>
        <taxon>Dikarya</taxon>
        <taxon>Basidiomycota</taxon>
        <taxon>Agaricomycotina</taxon>
        <taxon>Agaricomycetes</taxon>
        <taxon>Russulales</taxon>
        <taxon>Russulaceae</taxon>
        <taxon>Lactarius</taxon>
    </lineage>
</organism>
<protein>
    <recommendedName>
        <fullName evidence="3">F-box domain-containing protein</fullName>
    </recommendedName>
</protein>
<name>A0AAD4Q9P9_9AGAM</name>
<reference evidence="1" key="1">
    <citation type="submission" date="2022-01" db="EMBL/GenBank/DDBJ databases">
        <title>Comparative genomics reveals a dynamic genome evolution in the ectomycorrhizal milk-cap (Lactarius) mushrooms.</title>
        <authorList>
            <consortium name="DOE Joint Genome Institute"/>
            <person name="Lebreton A."/>
            <person name="Tang N."/>
            <person name="Kuo A."/>
            <person name="LaButti K."/>
            <person name="Drula E."/>
            <person name="Barry K."/>
            <person name="Clum A."/>
            <person name="Lipzen A."/>
            <person name="Mousain D."/>
            <person name="Ng V."/>
            <person name="Wang R."/>
            <person name="Wang X."/>
            <person name="Dai Y."/>
            <person name="Henrissat B."/>
            <person name="Grigoriev I.V."/>
            <person name="Guerin-Laguette A."/>
            <person name="Yu F."/>
            <person name="Martin F.M."/>
        </authorList>
    </citation>
    <scope>NUCLEOTIDE SEQUENCE</scope>
    <source>
        <strain evidence="1">QP</strain>
    </source>
</reference>
<dbReference type="SUPFAM" id="SSF81383">
    <property type="entry name" value="F-box domain"/>
    <property type="match status" value="2"/>
</dbReference>
<evidence type="ECO:0008006" key="3">
    <source>
        <dbReference type="Google" id="ProtNLM"/>
    </source>
</evidence>
<dbReference type="Gene3D" id="1.20.1280.50">
    <property type="match status" value="2"/>
</dbReference>